<evidence type="ECO:0000256" key="1">
    <source>
        <dbReference type="ARBA" id="ARBA00022729"/>
    </source>
</evidence>
<dbReference type="Gene3D" id="2.40.40.10">
    <property type="entry name" value="RlpA-like domain"/>
    <property type="match status" value="1"/>
</dbReference>
<gene>
    <name evidence="3" type="ORF">PCON_10173</name>
</gene>
<dbReference type="AlphaFoldDB" id="U4LG37"/>
<sequence length="158" mass="17337">MNSRITSILIVLFALLALTFAAPMADALPEAISEVVSETEAVEDTRPVLMSRGMWGKSTYYYQNGVTAKCGQVYQDNVYIAALAPYYFEGGRNPCNKRIWIKAQSGKGKGRTLVATVVDRCAGCVREHVDLAVEPFKRLAGDSGLDIGVLQIEWGWTN</sequence>
<dbReference type="eggNOG" id="ENOG502S6X4">
    <property type="taxonomic scope" value="Eukaryota"/>
</dbReference>
<proteinExistence type="predicted"/>
<dbReference type="InterPro" id="IPR036908">
    <property type="entry name" value="RlpA-like_sf"/>
</dbReference>
<protein>
    <submittedName>
        <fullName evidence="3">Similar to Putative ripening-related protein 6 acc. no. Q7XD66</fullName>
    </submittedName>
</protein>
<feature type="chain" id="PRO_5004651976" evidence="2">
    <location>
        <begin position="22"/>
        <end position="158"/>
    </location>
</feature>
<dbReference type="CDD" id="cd22191">
    <property type="entry name" value="DPBB_RlpA_EXP_N-like"/>
    <property type="match status" value="1"/>
</dbReference>
<dbReference type="EMBL" id="HF935553">
    <property type="protein sequence ID" value="CCX10579.1"/>
    <property type="molecule type" value="Genomic_DNA"/>
</dbReference>
<keyword evidence="4" id="KW-1185">Reference proteome</keyword>
<organism evidence="3 4">
    <name type="scientific">Pyronema omphalodes (strain CBS 100304)</name>
    <name type="common">Pyronema confluens</name>
    <dbReference type="NCBI Taxonomy" id="1076935"/>
    <lineage>
        <taxon>Eukaryota</taxon>
        <taxon>Fungi</taxon>
        <taxon>Dikarya</taxon>
        <taxon>Ascomycota</taxon>
        <taxon>Pezizomycotina</taxon>
        <taxon>Pezizomycetes</taxon>
        <taxon>Pezizales</taxon>
        <taxon>Pyronemataceae</taxon>
        <taxon>Pyronema</taxon>
    </lineage>
</organism>
<name>U4LG37_PYROM</name>
<keyword evidence="1 2" id="KW-0732">Signal</keyword>
<dbReference type="Proteomes" id="UP000018144">
    <property type="component" value="Unassembled WGS sequence"/>
</dbReference>
<evidence type="ECO:0000313" key="4">
    <source>
        <dbReference type="Proteomes" id="UP000018144"/>
    </source>
</evidence>
<dbReference type="OrthoDB" id="406505at2759"/>
<dbReference type="InterPro" id="IPR051477">
    <property type="entry name" value="Expansin_CellWall"/>
</dbReference>
<evidence type="ECO:0000256" key="2">
    <source>
        <dbReference type="SAM" id="SignalP"/>
    </source>
</evidence>
<reference evidence="3 4" key="1">
    <citation type="journal article" date="2013" name="PLoS Genet.">
        <title>The genome and development-dependent transcriptomes of Pyronema confluens: a window into fungal evolution.</title>
        <authorList>
            <person name="Traeger S."/>
            <person name="Altegoer F."/>
            <person name="Freitag M."/>
            <person name="Gabaldon T."/>
            <person name="Kempken F."/>
            <person name="Kumar A."/>
            <person name="Marcet-Houben M."/>
            <person name="Poggeler S."/>
            <person name="Stajich J.E."/>
            <person name="Nowrousian M."/>
        </authorList>
    </citation>
    <scope>NUCLEOTIDE SEQUENCE [LARGE SCALE GENOMIC DNA]</scope>
    <source>
        <strain evidence="4">CBS 100304</strain>
        <tissue evidence="3">Vegetative mycelium</tissue>
    </source>
</reference>
<dbReference type="PANTHER" id="PTHR31836">
    <property type="match status" value="1"/>
</dbReference>
<dbReference type="SUPFAM" id="SSF50685">
    <property type="entry name" value="Barwin-like endoglucanases"/>
    <property type="match status" value="1"/>
</dbReference>
<dbReference type="PANTHER" id="PTHR31836:SF28">
    <property type="entry name" value="SRCR DOMAIN-CONTAINING PROTEIN-RELATED"/>
    <property type="match status" value="1"/>
</dbReference>
<evidence type="ECO:0000313" key="3">
    <source>
        <dbReference type="EMBL" id="CCX10579.1"/>
    </source>
</evidence>
<dbReference type="STRING" id="1076935.U4LG37"/>
<feature type="signal peptide" evidence="2">
    <location>
        <begin position="1"/>
        <end position="21"/>
    </location>
</feature>
<accession>U4LG37</accession>